<name>H5TCX8_9ALTE</name>
<dbReference type="Gene3D" id="1.10.600.10">
    <property type="entry name" value="Farnesyl Diphosphate Synthase"/>
    <property type="match status" value="1"/>
</dbReference>
<dbReference type="InterPro" id="IPR033749">
    <property type="entry name" value="Polyprenyl_synt_CS"/>
</dbReference>
<proteinExistence type="inferred from homology"/>
<organism evidence="7 8">
    <name type="scientific">Glaciecola punicea ACAM 611</name>
    <dbReference type="NCBI Taxonomy" id="1121923"/>
    <lineage>
        <taxon>Bacteria</taxon>
        <taxon>Pseudomonadati</taxon>
        <taxon>Pseudomonadota</taxon>
        <taxon>Gammaproteobacteria</taxon>
        <taxon>Alteromonadales</taxon>
        <taxon>Alteromonadaceae</taxon>
        <taxon>Glaciecola</taxon>
    </lineage>
</organism>
<dbReference type="Pfam" id="PF00348">
    <property type="entry name" value="polyprenyl_synt"/>
    <property type="match status" value="1"/>
</dbReference>
<evidence type="ECO:0000256" key="2">
    <source>
        <dbReference type="ARBA" id="ARBA00006706"/>
    </source>
</evidence>
<dbReference type="GO" id="GO:0004659">
    <property type="term" value="F:prenyltransferase activity"/>
    <property type="evidence" value="ECO:0007669"/>
    <property type="project" value="InterPro"/>
</dbReference>
<dbReference type="PROSITE" id="PS00723">
    <property type="entry name" value="POLYPRENYL_SYNTHASE_1"/>
    <property type="match status" value="1"/>
</dbReference>
<evidence type="ECO:0000256" key="3">
    <source>
        <dbReference type="ARBA" id="ARBA00022679"/>
    </source>
</evidence>
<keyword evidence="8" id="KW-1185">Reference proteome</keyword>
<dbReference type="OrthoDB" id="9805316at2"/>
<reference evidence="7 8" key="2">
    <citation type="journal article" date="2017" name="Antonie Van Leeuwenhoek">
        <title>Rhizobium rhizosphaerae sp. nov., a novel species isolated from rice rhizosphere.</title>
        <authorList>
            <person name="Zhao J.J."/>
            <person name="Zhang J."/>
            <person name="Zhang R.J."/>
            <person name="Zhang C.W."/>
            <person name="Yin H.Q."/>
            <person name="Zhang X.X."/>
        </authorList>
    </citation>
    <scope>NUCLEOTIDE SEQUENCE [LARGE SCALE GENOMIC DNA]</scope>
    <source>
        <strain evidence="7 8">ACAM 611</strain>
    </source>
</reference>
<keyword evidence="3 6" id="KW-0808">Transferase</keyword>
<evidence type="ECO:0000256" key="4">
    <source>
        <dbReference type="ARBA" id="ARBA00022723"/>
    </source>
</evidence>
<keyword evidence="4" id="KW-0479">Metal-binding</keyword>
<evidence type="ECO:0000256" key="1">
    <source>
        <dbReference type="ARBA" id="ARBA00001946"/>
    </source>
</evidence>
<gene>
    <name evidence="7" type="ORF">GPUN_2040</name>
</gene>
<evidence type="ECO:0000313" key="7">
    <source>
        <dbReference type="EMBL" id="GAB56155.1"/>
    </source>
</evidence>
<keyword evidence="5" id="KW-0460">Magnesium</keyword>
<dbReference type="SFLD" id="SFLDS00005">
    <property type="entry name" value="Isoprenoid_Synthase_Type_I"/>
    <property type="match status" value="1"/>
</dbReference>
<comment type="similarity">
    <text evidence="2 6">Belongs to the FPP/GGPP synthase family.</text>
</comment>
<evidence type="ECO:0008006" key="9">
    <source>
        <dbReference type="Google" id="ProtNLM"/>
    </source>
</evidence>
<dbReference type="InterPro" id="IPR008949">
    <property type="entry name" value="Isoprenoid_synthase_dom_sf"/>
</dbReference>
<dbReference type="InterPro" id="IPR000092">
    <property type="entry name" value="Polyprenyl_synt"/>
</dbReference>
<dbReference type="PANTHER" id="PTHR12001">
    <property type="entry name" value="GERANYLGERANYL PYROPHOSPHATE SYNTHASE"/>
    <property type="match status" value="1"/>
</dbReference>
<evidence type="ECO:0000313" key="8">
    <source>
        <dbReference type="Proteomes" id="UP000053586"/>
    </source>
</evidence>
<evidence type="ECO:0000256" key="5">
    <source>
        <dbReference type="ARBA" id="ARBA00022842"/>
    </source>
</evidence>
<dbReference type="GO" id="GO:0046872">
    <property type="term" value="F:metal ion binding"/>
    <property type="evidence" value="ECO:0007669"/>
    <property type="project" value="UniProtKB-KW"/>
</dbReference>
<comment type="cofactor">
    <cofactor evidence="1">
        <name>Mg(2+)</name>
        <dbReference type="ChEBI" id="CHEBI:18420"/>
    </cofactor>
</comment>
<comment type="caution">
    <text evidence="7">The sequence shown here is derived from an EMBL/GenBank/DDBJ whole genome shotgun (WGS) entry which is preliminary data.</text>
</comment>
<dbReference type="SUPFAM" id="SSF48576">
    <property type="entry name" value="Terpenoid synthases"/>
    <property type="match status" value="1"/>
</dbReference>
<protein>
    <recommendedName>
        <fullName evidence="9">Polyprenyl synthetase</fullName>
    </recommendedName>
</protein>
<reference evidence="7 8" key="1">
    <citation type="journal article" date="2012" name="J. Bacteriol.">
        <title>Genome sequence of proteorhodopsin-containing sea ice bacterium Glaciecola punicea ACAM 611T.</title>
        <authorList>
            <person name="Qin Q.-L."/>
            <person name="Xie B.-B."/>
            <person name="Shu Y.-L."/>
            <person name="Rong J.-C."/>
            <person name="Zhao D.-L."/>
            <person name="Zhang X.-Y."/>
            <person name="Chen X.-L."/>
            <person name="Zhou B.-C."/>
            <person name="Zhanga Y.-Z."/>
        </authorList>
    </citation>
    <scope>NUCLEOTIDE SEQUENCE [LARGE SCALE GENOMIC DNA]</scope>
    <source>
        <strain evidence="7 8">ACAM 611</strain>
    </source>
</reference>
<evidence type="ECO:0000256" key="6">
    <source>
        <dbReference type="RuleBase" id="RU004466"/>
    </source>
</evidence>
<dbReference type="AlphaFoldDB" id="H5TCX8"/>
<dbReference type="STRING" id="56804.BAE46_11660"/>
<dbReference type="GO" id="GO:0008299">
    <property type="term" value="P:isoprenoid biosynthetic process"/>
    <property type="evidence" value="ECO:0007669"/>
    <property type="project" value="InterPro"/>
</dbReference>
<dbReference type="PANTHER" id="PTHR12001:SF69">
    <property type="entry name" value="ALL TRANS-POLYPRENYL-DIPHOSPHATE SYNTHASE PDSS1"/>
    <property type="match status" value="1"/>
</dbReference>
<accession>H5TCX8</accession>
<dbReference type="EMBL" id="BAET01000022">
    <property type="protein sequence ID" value="GAB56155.1"/>
    <property type="molecule type" value="Genomic_DNA"/>
</dbReference>
<dbReference type="RefSeq" id="WP_006006013.1">
    <property type="nucleotide sequence ID" value="NZ_BAET01000022.1"/>
</dbReference>
<dbReference type="eggNOG" id="COG0142">
    <property type="taxonomic scope" value="Bacteria"/>
</dbReference>
<dbReference type="Proteomes" id="UP000053586">
    <property type="component" value="Unassembled WGS sequence"/>
</dbReference>
<sequence>MIQTNSHPIPQLPLLLNQCEEEMVFRLQHSAPSLFHLNSGGNRSRAKLCIDAGIALELPIKAIIALACSIELLHNASLVHDDLQDCETTRRGRQSVWKKYGKSHAICTGDTMISAAYGTLADIGAHPALSSLLLHINEAVSITIQGQSRDIDASSDISEQQYEEIAAMKSGPLIQLTLGLPLLMSGHEHHVNTANKALHKFAIAYQIVDDLNDWQQDLQHKHLNLINLLATKCSVAEAISFARKRAQYLLMQCERELKLLPANCANSVIKASQKLLVKANEGTYE</sequence>